<organism evidence="1 2">
    <name type="scientific">Diphasiastrum complanatum</name>
    <name type="common">Issler's clubmoss</name>
    <name type="synonym">Lycopodium complanatum</name>
    <dbReference type="NCBI Taxonomy" id="34168"/>
    <lineage>
        <taxon>Eukaryota</taxon>
        <taxon>Viridiplantae</taxon>
        <taxon>Streptophyta</taxon>
        <taxon>Embryophyta</taxon>
        <taxon>Tracheophyta</taxon>
        <taxon>Lycopodiopsida</taxon>
        <taxon>Lycopodiales</taxon>
        <taxon>Lycopodiaceae</taxon>
        <taxon>Lycopodioideae</taxon>
        <taxon>Diphasiastrum</taxon>
    </lineage>
</organism>
<comment type="caution">
    <text evidence="1">The sequence shown here is derived from an EMBL/GenBank/DDBJ whole genome shotgun (WGS) entry which is preliminary data.</text>
</comment>
<name>A0ACC2B916_DIPCM</name>
<dbReference type="Proteomes" id="UP001162992">
    <property type="component" value="Chromosome 16"/>
</dbReference>
<accession>A0ACC2B916</accession>
<reference evidence="2" key="1">
    <citation type="journal article" date="2024" name="Proc. Natl. Acad. Sci. U.S.A.">
        <title>Extraordinary preservation of gene collinearity over three hundred million years revealed in homosporous lycophytes.</title>
        <authorList>
            <person name="Li C."/>
            <person name="Wickell D."/>
            <person name="Kuo L.Y."/>
            <person name="Chen X."/>
            <person name="Nie B."/>
            <person name="Liao X."/>
            <person name="Peng D."/>
            <person name="Ji J."/>
            <person name="Jenkins J."/>
            <person name="Williams M."/>
            <person name="Shu S."/>
            <person name="Plott C."/>
            <person name="Barry K."/>
            <person name="Rajasekar S."/>
            <person name="Grimwood J."/>
            <person name="Han X."/>
            <person name="Sun S."/>
            <person name="Hou Z."/>
            <person name="He W."/>
            <person name="Dai G."/>
            <person name="Sun C."/>
            <person name="Schmutz J."/>
            <person name="Leebens-Mack J.H."/>
            <person name="Li F.W."/>
            <person name="Wang L."/>
        </authorList>
    </citation>
    <scope>NUCLEOTIDE SEQUENCE [LARGE SCALE GENOMIC DNA]</scope>
    <source>
        <strain evidence="2">cv. PW_Plant_1</strain>
    </source>
</reference>
<gene>
    <name evidence="1" type="ORF">O6H91_16G000100</name>
</gene>
<evidence type="ECO:0000313" key="1">
    <source>
        <dbReference type="EMBL" id="KAJ7526279.1"/>
    </source>
</evidence>
<protein>
    <submittedName>
        <fullName evidence="1">Uncharacterized protein</fullName>
    </submittedName>
</protein>
<dbReference type="EMBL" id="CM055107">
    <property type="protein sequence ID" value="KAJ7526279.1"/>
    <property type="molecule type" value="Genomic_DNA"/>
</dbReference>
<proteinExistence type="predicted"/>
<evidence type="ECO:0000313" key="2">
    <source>
        <dbReference type="Proteomes" id="UP001162992"/>
    </source>
</evidence>
<keyword evidence="2" id="KW-1185">Reference proteome</keyword>
<sequence>MGIAATDRAKGMHSQFSHLLIGACMSMLLAHATAQGFDFFYFVLQWPGSYCDTSSSCCYPTTGKPASDFSIHGLWPNYNNGGYPSSCDPNNPFDVSQVSDIESQLQTSWDSLACPSSDGTSFWTHEWDKHGTCAESLFSQHAYFQSALNLRSSVNPLGGLSAAGINPDGGAYSLTAIQNALTSSLGHTPGVQCSSDASGNNQLYQLYICVATDASTLIDCPVFPTSGCSSTVLFPSF</sequence>